<evidence type="ECO:0000259" key="5">
    <source>
        <dbReference type="PROSITE" id="PS50887"/>
    </source>
</evidence>
<feature type="transmembrane region" description="Helical" evidence="1">
    <location>
        <begin position="107"/>
        <end position="129"/>
    </location>
</feature>
<keyword evidence="1" id="KW-0472">Membrane</keyword>
<evidence type="ECO:0008006" key="8">
    <source>
        <dbReference type="Google" id="ProtNLM"/>
    </source>
</evidence>
<dbReference type="SUPFAM" id="SSF55785">
    <property type="entry name" value="PYP-like sensor domain (PAS domain)"/>
    <property type="match status" value="1"/>
</dbReference>
<feature type="transmembrane region" description="Helical" evidence="1">
    <location>
        <begin position="12"/>
        <end position="32"/>
    </location>
</feature>
<dbReference type="PROSITE" id="PS50113">
    <property type="entry name" value="PAC"/>
    <property type="match status" value="1"/>
</dbReference>
<dbReference type="EMBL" id="BAAAZO010000003">
    <property type="protein sequence ID" value="GAA3609821.1"/>
    <property type="molecule type" value="Genomic_DNA"/>
</dbReference>
<dbReference type="InterPro" id="IPR052155">
    <property type="entry name" value="Biofilm_reg_signaling"/>
</dbReference>
<dbReference type="Pfam" id="PF00990">
    <property type="entry name" value="GGDEF"/>
    <property type="match status" value="1"/>
</dbReference>
<protein>
    <recommendedName>
        <fullName evidence="8">EAL domain-containing protein</fullName>
    </recommendedName>
</protein>
<feature type="domain" description="PAS" evidence="2">
    <location>
        <begin position="347"/>
        <end position="417"/>
    </location>
</feature>
<dbReference type="PROSITE" id="PS50112">
    <property type="entry name" value="PAS"/>
    <property type="match status" value="1"/>
</dbReference>
<dbReference type="Proteomes" id="UP001501074">
    <property type="component" value="Unassembled WGS sequence"/>
</dbReference>
<dbReference type="CDD" id="cd00130">
    <property type="entry name" value="PAS"/>
    <property type="match status" value="1"/>
</dbReference>
<feature type="transmembrane region" description="Helical" evidence="1">
    <location>
        <begin position="175"/>
        <end position="196"/>
    </location>
</feature>
<dbReference type="InterPro" id="IPR013656">
    <property type="entry name" value="PAS_4"/>
</dbReference>
<dbReference type="InterPro" id="IPR035965">
    <property type="entry name" value="PAS-like_dom_sf"/>
</dbReference>
<dbReference type="Pfam" id="PF00563">
    <property type="entry name" value="EAL"/>
    <property type="match status" value="1"/>
</dbReference>
<dbReference type="SUPFAM" id="SSF55073">
    <property type="entry name" value="Nucleotide cyclase"/>
    <property type="match status" value="1"/>
</dbReference>
<evidence type="ECO:0000259" key="4">
    <source>
        <dbReference type="PROSITE" id="PS50883"/>
    </source>
</evidence>
<dbReference type="InterPro" id="IPR035919">
    <property type="entry name" value="EAL_sf"/>
</dbReference>
<dbReference type="InterPro" id="IPR000700">
    <property type="entry name" value="PAS-assoc_C"/>
</dbReference>
<evidence type="ECO:0000313" key="7">
    <source>
        <dbReference type="Proteomes" id="UP001501074"/>
    </source>
</evidence>
<feature type="transmembrane region" description="Helical" evidence="1">
    <location>
        <begin position="141"/>
        <end position="163"/>
    </location>
</feature>
<dbReference type="SUPFAM" id="SSF141868">
    <property type="entry name" value="EAL domain-like"/>
    <property type="match status" value="1"/>
</dbReference>
<dbReference type="Gene3D" id="3.30.450.20">
    <property type="entry name" value="PAS domain"/>
    <property type="match status" value="1"/>
</dbReference>
<dbReference type="SMART" id="SM00052">
    <property type="entry name" value="EAL"/>
    <property type="match status" value="1"/>
</dbReference>
<dbReference type="PROSITE" id="PS50883">
    <property type="entry name" value="EAL"/>
    <property type="match status" value="1"/>
</dbReference>
<dbReference type="InterPro" id="IPR043128">
    <property type="entry name" value="Rev_trsase/Diguanyl_cyclase"/>
</dbReference>
<dbReference type="SMART" id="SM00091">
    <property type="entry name" value="PAS"/>
    <property type="match status" value="1"/>
</dbReference>
<reference evidence="7" key="1">
    <citation type="journal article" date="2019" name="Int. J. Syst. Evol. Microbiol.">
        <title>The Global Catalogue of Microorganisms (GCM) 10K type strain sequencing project: providing services to taxonomists for standard genome sequencing and annotation.</title>
        <authorList>
            <consortium name="The Broad Institute Genomics Platform"/>
            <consortium name="The Broad Institute Genome Sequencing Center for Infectious Disease"/>
            <person name="Wu L."/>
            <person name="Ma J."/>
        </authorList>
    </citation>
    <scope>NUCLEOTIDE SEQUENCE [LARGE SCALE GENOMIC DNA]</scope>
    <source>
        <strain evidence="7">JCM 16902</strain>
    </source>
</reference>
<evidence type="ECO:0000259" key="2">
    <source>
        <dbReference type="PROSITE" id="PS50112"/>
    </source>
</evidence>
<evidence type="ECO:0000256" key="1">
    <source>
        <dbReference type="SAM" id="Phobius"/>
    </source>
</evidence>
<comment type="caution">
    <text evidence="6">The sequence shown here is derived from an EMBL/GenBank/DDBJ whole genome shotgun (WGS) entry which is preliminary data.</text>
</comment>
<dbReference type="NCBIfam" id="TIGR00229">
    <property type="entry name" value="sensory_box"/>
    <property type="match status" value="1"/>
</dbReference>
<dbReference type="InterPro" id="IPR001633">
    <property type="entry name" value="EAL_dom"/>
</dbReference>
<keyword evidence="1" id="KW-0812">Transmembrane</keyword>
<feature type="domain" description="EAL" evidence="4">
    <location>
        <begin position="646"/>
        <end position="901"/>
    </location>
</feature>
<feature type="transmembrane region" description="Helical" evidence="1">
    <location>
        <begin position="277"/>
        <end position="297"/>
    </location>
</feature>
<dbReference type="InterPro" id="IPR029787">
    <property type="entry name" value="Nucleotide_cyclase"/>
</dbReference>
<dbReference type="PANTHER" id="PTHR44757">
    <property type="entry name" value="DIGUANYLATE CYCLASE DGCP"/>
    <property type="match status" value="1"/>
</dbReference>
<gene>
    <name evidence="6" type="ORF">GCM10022223_27370</name>
</gene>
<dbReference type="PROSITE" id="PS50887">
    <property type="entry name" value="GGDEF"/>
    <property type="match status" value="1"/>
</dbReference>
<dbReference type="Gene3D" id="3.30.70.270">
    <property type="match status" value="1"/>
</dbReference>
<dbReference type="Pfam" id="PF08448">
    <property type="entry name" value="PAS_4"/>
    <property type="match status" value="1"/>
</dbReference>
<feature type="domain" description="GGDEF" evidence="5">
    <location>
        <begin position="504"/>
        <end position="637"/>
    </location>
</feature>
<keyword evidence="7" id="KW-1185">Reference proteome</keyword>
<feature type="domain" description="PAC" evidence="3">
    <location>
        <begin position="421"/>
        <end position="472"/>
    </location>
</feature>
<proteinExistence type="predicted"/>
<dbReference type="SMART" id="SM00267">
    <property type="entry name" value="GGDEF"/>
    <property type="match status" value="1"/>
</dbReference>
<organism evidence="6 7">
    <name type="scientific">Kineosporia mesophila</name>
    <dbReference type="NCBI Taxonomy" id="566012"/>
    <lineage>
        <taxon>Bacteria</taxon>
        <taxon>Bacillati</taxon>
        <taxon>Actinomycetota</taxon>
        <taxon>Actinomycetes</taxon>
        <taxon>Kineosporiales</taxon>
        <taxon>Kineosporiaceae</taxon>
        <taxon>Kineosporia</taxon>
    </lineage>
</organism>
<dbReference type="CDD" id="cd01948">
    <property type="entry name" value="EAL"/>
    <property type="match status" value="1"/>
</dbReference>
<evidence type="ECO:0000259" key="3">
    <source>
        <dbReference type="PROSITE" id="PS50113"/>
    </source>
</evidence>
<name>A0ABP6ZHI3_9ACTN</name>
<sequence>MGMTLTRPGVRTFLVILAVIGYLVVAAGFIVHPGSTLAQAWLSGVALSVTAILSGLACWARAIRVTEDRRTRVTWLFLGGTALAWGLGEFVAGFYEVVLQRDSPSPSAADVGFLAAGVLLVTGLLRMVVPEPNAAARIRALVDGLMVSVAVLLVGWVSVLGPTMHLSRIGSAEKLLLLIYPSADIALITLAAYLVLRTRAGETRSALPVEPIALAVLVFGVSDCCYAYLELTGAYRSGHAVDAGWLGAYTMLLISAVMPQKKKAVETDDLPRQFGLLLPYVFILGATGLSLVIPAITGTDEHGTRWIQAGLILLMVARQLFSMRENLALTRELEHRVVARTQELDTSHQRFRALVENSSDVVSMVDRNGRLIYTSNSVFRVFGIPPERLIGGRVQEWMDEPSRIAMTEALESISATPLATATLEVLVVFPDGRRVAVENTVTNLLDDPAVQAIVLNSRDISERRQLEDELVHQAFHDSLTGLANRALFMDRVRHAMRRRVLGPETVGVLFLDLDGFKEVNDSLGHATGDALLVDVARRLTSCLRPGDTIARLGGDEFAILVEGALTGSECVAVAARINECLESAVVIDGRDLFIRASIGIASAEVGTVSADQLIRNADLAMYRAKEKQDGEPALYDPIMHSSLVERLALEAELRKAVADHQLQVHYQPTYVLESGELVGVEALVRWPHPERGMVQPDLFIPIAEQTGLIHEIGRFVLREACFQGQEWARMSPSTPMNIGVNVSGKQLQRRDFADEVSRALADSGLDAGSLVLEMTESVLMNDAESAMRTLKALKDTGVRIAIDDFGTGYSSLSYLHRFPVDILKIDRSFVDRLSGADAQDSLVQSIVQLGNTLQLETIAEGIEEHSQLIALRRLGCTMAQGYHFGRPAPADTVSALVMDQNANNVARALPA</sequence>
<keyword evidence="1" id="KW-1133">Transmembrane helix</keyword>
<dbReference type="PANTHER" id="PTHR44757:SF2">
    <property type="entry name" value="BIOFILM ARCHITECTURE MAINTENANCE PROTEIN MBAA"/>
    <property type="match status" value="1"/>
</dbReference>
<feature type="transmembrane region" description="Helical" evidence="1">
    <location>
        <begin position="75"/>
        <end position="95"/>
    </location>
</feature>
<dbReference type="InterPro" id="IPR000160">
    <property type="entry name" value="GGDEF_dom"/>
</dbReference>
<dbReference type="InterPro" id="IPR000014">
    <property type="entry name" value="PAS"/>
</dbReference>
<feature type="transmembrane region" description="Helical" evidence="1">
    <location>
        <begin position="38"/>
        <end position="63"/>
    </location>
</feature>
<dbReference type="NCBIfam" id="TIGR00254">
    <property type="entry name" value="GGDEF"/>
    <property type="match status" value="1"/>
</dbReference>
<dbReference type="Gene3D" id="3.20.20.450">
    <property type="entry name" value="EAL domain"/>
    <property type="match status" value="1"/>
</dbReference>
<dbReference type="CDD" id="cd01949">
    <property type="entry name" value="GGDEF"/>
    <property type="match status" value="1"/>
</dbReference>
<accession>A0ABP6ZHI3</accession>
<evidence type="ECO:0000313" key="6">
    <source>
        <dbReference type="EMBL" id="GAA3609821.1"/>
    </source>
</evidence>